<name>A0A177JPU0_SPHYA</name>
<proteinExistence type="predicted"/>
<protein>
    <submittedName>
        <fullName evidence="1">Uncharacterized protein</fullName>
    </submittedName>
</protein>
<accession>A0A177JPU0</accession>
<reference evidence="1 2" key="1">
    <citation type="submission" date="2016-02" db="EMBL/GenBank/DDBJ databases">
        <authorList>
            <person name="Wen L."/>
            <person name="He K."/>
            <person name="Yang H."/>
        </authorList>
    </citation>
    <scope>NUCLEOTIDE SEQUENCE [LARGE SCALE GENOMIC DNA]</scope>
    <source>
        <strain evidence="1 2">CD09_2</strain>
    </source>
</reference>
<sequence>MTLDDLIQTIPAAWMLMSLAEDPKHGAYCCLRTRQPVDEKQFHPAAISFGRDYTEALSLAIEKAKKVQL</sequence>
<evidence type="ECO:0000313" key="2">
    <source>
        <dbReference type="Proteomes" id="UP000077262"/>
    </source>
</evidence>
<dbReference type="AlphaFoldDB" id="A0A177JPU0"/>
<dbReference type="EMBL" id="LSTR01000040">
    <property type="protein sequence ID" value="OAH42786.1"/>
    <property type="molecule type" value="Genomic_DNA"/>
</dbReference>
<organism evidence="1 2">
    <name type="scientific">Sphingobium yanoikuyae</name>
    <name type="common">Sphingomonas yanoikuyae</name>
    <dbReference type="NCBI Taxonomy" id="13690"/>
    <lineage>
        <taxon>Bacteria</taxon>
        <taxon>Pseudomonadati</taxon>
        <taxon>Pseudomonadota</taxon>
        <taxon>Alphaproteobacteria</taxon>
        <taxon>Sphingomonadales</taxon>
        <taxon>Sphingomonadaceae</taxon>
        <taxon>Sphingobium</taxon>
    </lineage>
</organism>
<dbReference type="RefSeq" id="WP_063976633.1">
    <property type="nucleotide sequence ID" value="NZ_LSTR01000040.1"/>
</dbReference>
<evidence type="ECO:0000313" key="1">
    <source>
        <dbReference type="EMBL" id="OAH42786.1"/>
    </source>
</evidence>
<comment type="caution">
    <text evidence="1">The sequence shown here is derived from an EMBL/GenBank/DDBJ whole genome shotgun (WGS) entry which is preliminary data.</text>
</comment>
<gene>
    <name evidence="1" type="ORF">AX777_05980</name>
</gene>
<dbReference type="Proteomes" id="UP000077262">
    <property type="component" value="Unassembled WGS sequence"/>
</dbReference>